<evidence type="ECO:0000256" key="8">
    <source>
        <dbReference type="ARBA" id="ARBA00022989"/>
    </source>
</evidence>
<dbReference type="EC" id="7.1.1.2" evidence="13"/>
<evidence type="ECO:0000256" key="3">
    <source>
        <dbReference type="ARBA" id="ARBA00010535"/>
    </source>
</evidence>
<comment type="similarity">
    <text evidence="3 12">Belongs to the complex I subunit 1 family.</text>
</comment>
<evidence type="ECO:0000313" key="15">
    <source>
        <dbReference type="EMBL" id="CAD5105720.1"/>
    </source>
</evidence>
<geneLocation type="mitochondrion" evidence="15"/>
<keyword evidence="10 13" id="KW-0496">Mitochondrion</keyword>
<evidence type="ECO:0000256" key="1">
    <source>
        <dbReference type="ARBA" id="ARBA00003257"/>
    </source>
</evidence>
<feature type="transmembrane region" description="Helical" evidence="14">
    <location>
        <begin position="76"/>
        <end position="97"/>
    </location>
</feature>
<organism evidence="15">
    <name type="scientific">Pealius mori</name>
    <dbReference type="NCBI Taxonomy" id="1453199"/>
    <lineage>
        <taxon>Eukaryota</taxon>
        <taxon>Metazoa</taxon>
        <taxon>Ecdysozoa</taxon>
        <taxon>Arthropoda</taxon>
        <taxon>Hexapoda</taxon>
        <taxon>Insecta</taxon>
        <taxon>Pterygota</taxon>
        <taxon>Neoptera</taxon>
        <taxon>Paraneoptera</taxon>
        <taxon>Hemiptera</taxon>
        <taxon>Sternorrhyncha</taxon>
        <taxon>Aleyrodoidea</taxon>
        <taxon>Aleyrodidae</taxon>
        <taxon>Aleyrodinae</taxon>
        <taxon>Pealius</taxon>
    </lineage>
</organism>
<feature type="transmembrane region" description="Helical" evidence="14">
    <location>
        <begin position="182"/>
        <end position="199"/>
    </location>
</feature>
<reference evidence="15" key="1">
    <citation type="submission" date="2020-08" db="EMBL/GenBank/DDBJ databases">
        <authorList>
            <person name="Santos-Garcia D."/>
            <person name="Santos-Garcia D."/>
            <person name="Santos-Garcia D."/>
        </authorList>
    </citation>
    <scope>NUCLEOTIDE SEQUENCE [LARGE SCALE GENOMIC DNA]</scope>
</reference>
<feature type="transmembrane region" description="Helical" evidence="14">
    <location>
        <begin position="141"/>
        <end position="162"/>
    </location>
</feature>
<feature type="transmembrane region" description="Helical" evidence="14">
    <location>
        <begin position="228"/>
        <end position="251"/>
    </location>
</feature>
<evidence type="ECO:0000256" key="7">
    <source>
        <dbReference type="ARBA" id="ARBA00022792"/>
    </source>
</evidence>
<evidence type="ECO:0000256" key="13">
    <source>
        <dbReference type="RuleBase" id="RU000473"/>
    </source>
</evidence>
<evidence type="ECO:0000256" key="6">
    <source>
        <dbReference type="ARBA" id="ARBA00022692"/>
    </source>
</evidence>
<comment type="catalytic activity">
    <reaction evidence="13">
        <text>a ubiquinone + NADH + 5 H(+)(in) = a ubiquinol + NAD(+) + 4 H(+)(out)</text>
        <dbReference type="Rhea" id="RHEA:29091"/>
        <dbReference type="Rhea" id="RHEA-COMP:9565"/>
        <dbReference type="Rhea" id="RHEA-COMP:9566"/>
        <dbReference type="ChEBI" id="CHEBI:15378"/>
        <dbReference type="ChEBI" id="CHEBI:16389"/>
        <dbReference type="ChEBI" id="CHEBI:17976"/>
        <dbReference type="ChEBI" id="CHEBI:57540"/>
        <dbReference type="ChEBI" id="CHEBI:57945"/>
        <dbReference type="EC" id="7.1.1.2"/>
    </reaction>
</comment>
<dbReference type="PANTHER" id="PTHR11432">
    <property type="entry name" value="NADH DEHYDROGENASE SUBUNIT 1"/>
    <property type="match status" value="1"/>
</dbReference>
<keyword evidence="7" id="KW-0999">Mitochondrion inner membrane</keyword>
<dbReference type="InterPro" id="IPR018086">
    <property type="entry name" value="NADH_UbQ_OxRdtase_su1_CS"/>
</dbReference>
<dbReference type="EMBL" id="LR877884">
    <property type="protein sequence ID" value="CAD5105720.1"/>
    <property type="molecule type" value="Genomic_DNA"/>
</dbReference>
<evidence type="ECO:0000256" key="4">
    <source>
        <dbReference type="ARBA" id="ARBA00021009"/>
    </source>
</evidence>
<evidence type="ECO:0000256" key="9">
    <source>
        <dbReference type="ARBA" id="ARBA00023075"/>
    </source>
</evidence>
<dbReference type="AlphaFoldDB" id="A0A7G2CTA3"/>
<feature type="transmembrane region" description="Helical" evidence="14">
    <location>
        <begin position="109"/>
        <end position="129"/>
    </location>
</feature>
<dbReference type="GO" id="GO:0003954">
    <property type="term" value="F:NADH dehydrogenase activity"/>
    <property type="evidence" value="ECO:0007669"/>
    <property type="project" value="TreeGrafter"/>
</dbReference>
<comment type="function">
    <text evidence="1">Core subunit of the mitochondrial membrane respiratory chain NADH dehydrogenase (Complex I) that is believed to belong to the minimal assembly required for catalysis. Complex I functions in the transfer of electrons from NADH to the respiratory chain. The immediate electron acceptor for the enzyme is believed to be ubiquinone.</text>
</comment>
<proteinExistence type="inferred from homology"/>
<sequence>MNILHLMILKLVNLIILVVCVMVSIAFFTLMERKMISYIQNRKGPNKVSIIGILQPMADAIKLISKELNLNFKSNFLLYIISPMLNILISLTMWITFPFVFCFSFMKMSVLFMISCLSVNSITIILMSWSSNSNYAFVGMIRSVAQLISYEINFMLIILAIINISEQLNFNFMSVLQKYMNLSEIVPLMLIMWLISSLAETSRTPFDFSEGESELVSGFNIEYSSKSFMFLFLAEYANILFISFITVSMILMSSVGLISITLYLIISMLFIWVRATLPRFRYDKLMKFNWSQLLPITTIFFFLSFLMKMY</sequence>
<dbReference type="Pfam" id="PF00146">
    <property type="entry name" value="NADHdh"/>
    <property type="match status" value="1"/>
</dbReference>
<feature type="transmembrane region" description="Helical" evidence="14">
    <location>
        <begin position="289"/>
        <end position="307"/>
    </location>
</feature>
<evidence type="ECO:0000256" key="11">
    <source>
        <dbReference type="ARBA" id="ARBA00023136"/>
    </source>
</evidence>
<dbReference type="GO" id="GO:0009060">
    <property type="term" value="P:aerobic respiration"/>
    <property type="evidence" value="ECO:0007669"/>
    <property type="project" value="TreeGrafter"/>
</dbReference>
<gene>
    <name evidence="15" type="primary">ND1</name>
    <name evidence="15" type="ORF">MTPEMO_0001</name>
</gene>
<keyword evidence="12" id="KW-0520">NAD</keyword>
<keyword evidence="11 14" id="KW-0472">Membrane</keyword>
<comment type="subcellular location">
    <subcellularLocation>
        <location evidence="2 12">Mitochondrion inner membrane</location>
        <topology evidence="2 12">Multi-pass membrane protein</topology>
    </subcellularLocation>
</comment>
<dbReference type="GO" id="GO:0005743">
    <property type="term" value="C:mitochondrial inner membrane"/>
    <property type="evidence" value="ECO:0007669"/>
    <property type="project" value="UniProtKB-SubCell"/>
</dbReference>
<name>A0A7G2CTA3_9HEMI</name>
<accession>A0A7G2CTA3</accession>
<dbReference type="InterPro" id="IPR001694">
    <property type="entry name" value="NADH_UbQ_OxRdtase_su1/FPO"/>
</dbReference>
<evidence type="ECO:0000256" key="10">
    <source>
        <dbReference type="ARBA" id="ARBA00023128"/>
    </source>
</evidence>
<feature type="transmembrane region" description="Helical" evidence="14">
    <location>
        <begin position="257"/>
        <end position="277"/>
    </location>
</feature>
<protein>
    <recommendedName>
        <fullName evidence="4 13">NADH-ubiquinone oxidoreductase chain 1</fullName>
        <ecNumber evidence="13">7.1.1.2</ecNumber>
    </recommendedName>
</protein>
<keyword evidence="8 14" id="KW-1133">Transmembrane helix</keyword>
<feature type="transmembrane region" description="Helical" evidence="14">
    <location>
        <begin position="6"/>
        <end position="30"/>
    </location>
</feature>
<keyword evidence="5" id="KW-0813">Transport</keyword>
<dbReference type="HAMAP" id="MF_01350">
    <property type="entry name" value="NDH1_NuoH"/>
    <property type="match status" value="1"/>
</dbReference>
<evidence type="ECO:0000256" key="2">
    <source>
        <dbReference type="ARBA" id="ARBA00004448"/>
    </source>
</evidence>
<evidence type="ECO:0000256" key="12">
    <source>
        <dbReference type="RuleBase" id="RU000471"/>
    </source>
</evidence>
<dbReference type="PANTHER" id="PTHR11432:SF3">
    <property type="entry name" value="NADH-UBIQUINONE OXIDOREDUCTASE CHAIN 1"/>
    <property type="match status" value="1"/>
</dbReference>
<keyword evidence="6 12" id="KW-0812">Transmembrane</keyword>
<dbReference type="GO" id="GO:0008137">
    <property type="term" value="F:NADH dehydrogenase (ubiquinone) activity"/>
    <property type="evidence" value="ECO:0007669"/>
    <property type="project" value="UniProtKB-EC"/>
</dbReference>
<dbReference type="PROSITE" id="PS00667">
    <property type="entry name" value="COMPLEX1_ND1_1"/>
    <property type="match status" value="1"/>
</dbReference>
<dbReference type="PROSITE" id="PS00668">
    <property type="entry name" value="COMPLEX1_ND1_2"/>
    <property type="match status" value="1"/>
</dbReference>
<keyword evidence="9 13" id="KW-0830">Ubiquinone</keyword>
<evidence type="ECO:0000256" key="5">
    <source>
        <dbReference type="ARBA" id="ARBA00022448"/>
    </source>
</evidence>
<evidence type="ECO:0000256" key="14">
    <source>
        <dbReference type="SAM" id="Phobius"/>
    </source>
</evidence>